<comment type="caution">
    <text evidence="1">The sequence shown here is derived from an EMBL/GenBank/DDBJ whole genome shotgun (WGS) entry which is preliminary data.</text>
</comment>
<evidence type="ECO:0000313" key="2">
    <source>
        <dbReference type="Proteomes" id="UP001207654"/>
    </source>
</evidence>
<organism evidence="1 2">
    <name type="scientific">Archangium lansingense</name>
    <dbReference type="NCBI Taxonomy" id="2995310"/>
    <lineage>
        <taxon>Bacteria</taxon>
        <taxon>Pseudomonadati</taxon>
        <taxon>Myxococcota</taxon>
        <taxon>Myxococcia</taxon>
        <taxon>Myxococcales</taxon>
        <taxon>Cystobacterineae</taxon>
        <taxon>Archangiaceae</taxon>
        <taxon>Archangium</taxon>
    </lineage>
</organism>
<reference evidence="1 2" key="1">
    <citation type="submission" date="2022-11" db="EMBL/GenBank/DDBJ databases">
        <title>Minimal conservation of predation-associated metabolite biosynthetic gene clusters underscores biosynthetic potential of Myxococcota including descriptions for ten novel species: Archangium lansinium sp. nov., Myxococcus landrumus sp. nov., Nannocystis bai.</title>
        <authorList>
            <person name="Ahearne A."/>
            <person name="Stevens C."/>
            <person name="Phillips K."/>
        </authorList>
    </citation>
    <scope>NUCLEOTIDE SEQUENCE [LARGE SCALE GENOMIC DNA]</scope>
    <source>
        <strain evidence="1 2">MIWBW</strain>
    </source>
</reference>
<keyword evidence="2" id="KW-1185">Reference proteome</keyword>
<dbReference type="EMBL" id="JAPNKA010000001">
    <property type="protein sequence ID" value="MCY1073036.1"/>
    <property type="molecule type" value="Genomic_DNA"/>
</dbReference>
<sequence length="130" mass="14062">MGLLSRLFGNGEPGAKGAASGAMPRGEPGHIPVAAVSEEYAWLRDNACECGGEWSLVQQSVSSSPALPEHLKLDRLEVACDDCGRESVFTFQVDTHSPQYLEEQQAMMKELFGDDADALFGEEDSPSRRS</sequence>
<protein>
    <submittedName>
        <fullName evidence="1">Uncharacterized protein</fullName>
    </submittedName>
</protein>
<proteinExistence type="predicted"/>
<evidence type="ECO:0000313" key="1">
    <source>
        <dbReference type="EMBL" id="MCY1073036.1"/>
    </source>
</evidence>
<gene>
    <name evidence="1" type="ORF">OV287_00940</name>
</gene>
<name>A0ABT3ZUN3_9BACT</name>
<dbReference type="Proteomes" id="UP001207654">
    <property type="component" value="Unassembled WGS sequence"/>
</dbReference>
<dbReference type="RefSeq" id="WP_267532054.1">
    <property type="nucleotide sequence ID" value="NZ_JAPNKA010000001.1"/>
</dbReference>
<accession>A0ABT3ZUN3</accession>